<name>A0A409WFE7_PSICY</name>
<gene>
    <name evidence="1" type="ORF">CVT25_011049</name>
</gene>
<evidence type="ECO:0000313" key="1">
    <source>
        <dbReference type="EMBL" id="PPQ77203.1"/>
    </source>
</evidence>
<sequence length="150" mass="17161">MASNEQLNFNEAHAPNENSLEAFNILLPTIKTEILKSRRHWDKHEPRMWSRASNLSDAQLTSFTMEEDLVEVRSASTSYGQIVLGKIRVLKDGEGEGFVHVRIHDPPNRGNEDVRFHSLLTDEIREEEGGSPIGYQAIQTRDKPLDFFNE</sequence>
<dbReference type="EMBL" id="NHYD01003441">
    <property type="protein sequence ID" value="PPQ77203.1"/>
    <property type="molecule type" value="Genomic_DNA"/>
</dbReference>
<proteinExistence type="predicted"/>
<protein>
    <submittedName>
        <fullName evidence="1">Uncharacterized protein</fullName>
    </submittedName>
</protein>
<dbReference type="OrthoDB" id="3344950at2759"/>
<evidence type="ECO:0000313" key="2">
    <source>
        <dbReference type="Proteomes" id="UP000283269"/>
    </source>
</evidence>
<organism evidence="1 2">
    <name type="scientific">Psilocybe cyanescens</name>
    <dbReference type="NCBI Taxonomy" id="93625"/>
    <lineage>
        <taxon>Eukaryota</taxon>
        <taxon>Fungi</taxon>
        <taxon>Dikarya</taxon>
        <taxon>Basidiomycota</taxon>
        <taxon>Agaricomycotina</taxon>
        <taxon>Agaricomycetes</taxon>
        <taxon>Agaricomycetidae</taxon>
        <taxon>Agaricales</taxon>
        <taxon>Agaricineae</taxon>
        <taxon>Strophariaceae</taxon>
        <taxon>Psilocybe</taxon>
    </lineage>
</organism>
<dbReference type="STRING" id="93625.A0A409WFE7"/>
<dbReference type="AlphaFoldDB" id="A0A409WFE7"/>
<dbReference type="Proteomes" id="UP000283269">
    <property type="component" value="Unassembled WGS sequence"/>
</dbReference>
<comment type="caution">
    <text evidence="1">The sequence shown here is derived from an EMBL/GenBank/DDBJ whole genome shotgun (WGS) entry which is preliminary data.</text>
</comment>
<accession>A0A409WFE7</accession>
<dbReference type="InParanoid" id="A0A409WFE7"/>
<keyword evidence="2" id="KW-1185">Reference proteome</keyword>
<reference evidence="1 2" key="1">
    <citation type="journal article" date="2018" name="Evol. Lett.">
        <title>Horizontal gene cluster transfer increased hallucinogenic mushroom diversity.</title>
        <authorList>
            <person name="Reynolds H.T."/>
            <person name="Vijayakumar V."/>
            <person name="Gluck-Thaler E."/>
            <person name="Korotkin H.B."/>
            <person name="Matheny P.B."/>
            <person name="Slot J.C."/>
        </authorList>
    </citation>
    <scope>NUCLEOTIDE SEQUENCE [LARGE SCALE GENOMIC DNA]</scope>
    <source>
        <strain evidence="1 2">2631</strain>
    </source>
</reference>